<gene>
    <name evidence="1" type="ORF">Hypma_015040</name>
</gene>
<dbReference type="Proteomes" id="UP000076154">
    <property type="component" value="Unassembled WGS sequence"/>
</dbReference>
<dbReference type="AlphaFoldDB" id="A0A369K7D9"/>
<comment type="caution">
    <text evidence="1">The sequence shown here is derived from an EMBL/GenBank/DDBJ whole genome shotgun (WGS) entry which is preliminary data.</text>
</comment>
<reference evidence="1" key="1">
    <citation type="submission" date="2018-04" db="EMBL/GenBank/DDBJ databases">
        <title>Whole genome sequencing of Hypsizygus marmoreus.</title>
        <authorList>
            <person name="Choi I.-G."/>
            <person name="Min B."/>
            <person name="Kim J.-G."/>
            <person name="Kim S."/>
            <person name="Oh Y.-L."/>
            <person name="Kong W.-S."/>
            <person name="Park H."/>
            <person name="Jeong J."/>
            <person name="Song E.-S."/>
        </authorList>
    </citation>
    <scope>NUCLEOTIDE SEQUENCE [LARGE SCALE GENOMIC DNA]</scope>
    <source>
        <strain evidence="1">51987-8</strain>
    </source>
</reference>
<dbReference type="EMBL" id="LUEZ02000010">
    <property type="protein sequence ID" value="RDB28585.1"/>
    <property type="molecule type" value="Genomic_DNA"/>
</dbReference>
<name>A0A369K7D9_HYPMA</name>
<evidence type="ECO:0000313" key="1">
    <source>
        <dbReference type="EMBL" id="RDB28585.1"/>
    </source>
</evidence>
<dbReference type="OrthoDB" id="10515463at2759"/>
<dbReference type="InParanoid" id="A0A369K7D9"/>
<keyword evidence="2" id="KW-1185">Reference proteome</keyword>
<sequence length="109" mass="12716">MNPSISYVGGKKPRFRHYNRYSPYPNPQRSLYQLHVTYLDPAYVEDLVNIVMPRPPRHVLEAVLDPPPRNLHNDHVEGNPEDEQGAVHRIFAWITRFLGFLEQTILDAI</sequence>
<organism evidence="1 2">
    <name type="scientific">Hypsizygus marmoreus</name>
    <name type="common">White beech mushroom</name>
    <name type="synonym">Agaricus marmoreus</name>
    <dbReference type="NCBI Taxonomy" id="39966"/>
    <lineage>
        <taxon>Eukaryota</taxon>
        <taxon>Fungi</taxon>
        <taxon>Dikarya</taxon>
        <taxon>Basidiomycota</taxon>
        <taxon>Agaricomycotina</taxon>
        <taxon>Agaricomycetes</taxon>
        <taxon>Agaricomycetidae</taxon>
        <taxon>Agaricales</taxon>
        <taxon>Tricholomatineae</taxon>
        <taxon>Lyophyllaceae</taxon>
        <taxon>Hypsizygus</taxon>
    </lineage>
</organism>
<accession>A0A369K7D9</accession>
<protein>
    <submittedName>
        <fullName evidence="1">Uncharacterized protein</fullName>
    </submittedName>
</protein>
<proteinExistence type="predicted"/>
<evidence type="ECO:0000313" key="2">
    <source>
        <dbReference type="Proteomes" id="UP000076154"/>
    </source>
</evidence>